<dbReference type="InterPro" id="IPR051612">
    <property type="entry name" value="Teichoic_Acid_Biosynth"/>
</dbReference>
<dbReference type="PANTHER" id="PTHR37316:SF3">
    <property type="entry name" value="TEICHOIC ACID GLYCEROL-PHOSPHATE TRANSFERASE"/>
    <property type="match status" value="1"/>
</dbReference>
<reference evidence="8" key="1">
    <citation type="submission" date="2016-09" db="EMBL/GenBank/DDBJ databases">
        <authorList>
            <person name="Varghese N."/>
            <person name="Submissions S."/>
        </authorList>
    </citation>
    <scope>NUCLEOTIDE SEQUENCE [LARGE SCALE GENOMIC DNA]</scope>
    <source>
        <strain evidence="8">25nlg</strain>
    </source>
</reference>
<keyword evidence="3" id="KW-1003">Cell membrane</keyword>
<dbReference type="Gene3D" id="3.40.50.11820">
    <property type="match status" value="1"/>
</dbReference>
<proteinExistence type="inferred from homology"/>
<evidence type="ECO:0000256" key="2">
    <source>
        <dbReference type="ARBA" id="ARBA00010488"/>
    </source>
</evidence>
<dbReference type="InterPro" id="IPR007554">
    <property type="entry name" value="Glycerophosphate_synth"/>
</dbReference>
<evidence type="ECO:0000313" key="8">
    <source>
        <dbReference type="Proteomes" id="UP000242662"/>
    </source>
</evidence>
<dbReference type="RefSeq" id="WP_090774787.1">
    <property type="nucleotide sequence ID" value="NZ_FMYM01000002.1"/>
</dbReference>
<evidence type="ECO:0000313" key="7">
    <source>
        <dbReference type="EMBL" id="SDB87701.1"/>
    </source>
</evidence>
<evidence type="ECO:0000256" key="3">
    <source>
        <dbReference type="ARBA" id="ARBA00022475"/>
    </source>
</evidence>
<dbReference type="Pfam" id="PF04464">
    <property type="entry name" value="Glyphos_transf"/>
    <property type="match status" value="1"/>
</dbReference>
<dbReference type="Proteomes" id="UP000242662">
    <property type="component" value="Unassembled WGS sequence"/>
</dbReference>
<dbReference type="GO" id="GO:0019350">
    <property type="term" value="P:teichoic acid biosynthetic process"/>
    <property type="evidence" value="ECO:0007669"/>
    <property type="project" value="UniProtKB-KW"/>
</dbReference>
<dbReference type="STRING" id="1464122.SAMN05421737_102215"/>
<comment type="subcellular location">
    <subcellularLocation>
        <location evidence="1">Cell membrane</location>
        <topology evidence="1">Peripheral membrane protein</topology>
    </subcellularLocation>
</comment>
<dbReference type="GO" id="GO:0047355">
    <property type="term" value="F:CDP-glycerol glycerophosphotransferase activity"/>
    <property type="evidence" value="ECO:0007669"/>
    <property type="project" value="InterPro"/>
</dbReference>
<keyword evidence="8" id="KW-1185">Reference proteome</keyword>
<evidence type="ECO:0000256" key="6">
    <source>
        <dbReference type="ARBA" id="ARBA00023136"/>
    </source>
</evidence>
<keyword evidence="6" id="KW-0472">Membrane</keyword>
<organism evidence="7 8">
    <name type="scientific">Shouchella lonarensis</name>
    <dbReference type="NCBI Taxonomy" id="1464122"/>
    <lineage>
        <taxon>Bacteria</taxon>
        <taxon>Bacillati</taxon>
        <taxon>Bacillota</taxon>
        <taxon>Bacilli</taxon>
        <taxon>Bacillales</taxon>
        <taxon>Bacillaceae</taxon>
        <taxon>Shouchella</taxon>
    </lineage>
</organism>
<evidence type="ECO:0000256" key="1">
    <source>
        <dbReference type="ARBA" id="ARBA00004202"/>
    </source>
</evidence>
<keyword evidence="4 7" id="KW-0808">Transferase</keyword>
<evidence type="ECO:0000256" key="5">
    <source>
        <dbReference type="ARBA" id="ARBA00022944"/>
    </source>
</evidence>
<dbReference type="GO" id="GO:0005886">
    <property type="term" value="C:plasma membrane"/>
    <property type="evidence" value="ECO:0007669"/>
    <property type="project" value="UniProtKB-SubCell"/>
</dbReference>
<sequence>MLKRLKRINAVQMLTRFVFWLVAKLPVNERLVMFESYSGKQYSCNPRAIYEYMREQKMDYTLIWSVKKQHERLFEENGVRYVRRLSLQWFLLMARAKFWVINSRMPNWVPKPVHTVYVQTWHGTPLKKLVADMTDVKMPGVTKQAYVKHFHAESSHWDYLISPNRYSSDIFRRAFQFKKEMLETGYPRNDVLTTKSHPDAIAALKKKFAISTDKKVFLYAPTWRDDEHAGPGAYTFQLQIDLDTFRETYGARAVLLVKLHSFISEKLDLSSYNDCVKDVSTYYDINELYLVSDMLITDYSSVFFDYANLGRPIIFFTYDLERYRDEVRGFYFSLEEEAPGPIVRTTEALLAAIGRFEEEGLGLYEDAYTRFQEKFCALEDGQATKRVVERVFPYKGAE</sequence>
<dbReference type="OrthoDB" id="9811865at2"/>
<dbReference type="AlphaFoldDB" id="A0A1G6H0H3"/>
<dbReference type="InterPro" id="IPR043149">
    <property type="entry name" value="TagF_N"/>
</dbReference>
<dbReference type="SUPFAM" id="SSF53756">
    <property type="entry name" value="UDP-Glycosyltransferase/glycogen phosphorylase"/>
    <property type="match status" value="1"/>
</dbReference>
<dbReference type="Gene3D" id="3.40.50.12580">
    <property type="match status" value="1"/>
</dbReference>
<accession>A0A1G6H0H3</accession>
<evidence type="ECO:0000256" key="4">
    <source>
        <dbReference type="ARBA" id="ARBA00022679"/>
    </source>
</evidence>
<name>A0A1G6H0H3_9BACI</name>
<dbReference type="PANTHER" id="PTHR37316">
    <property type="entry name" value="TEICHOIC ACID GLYCEROL-PHOSPHATE PRIMASE"/>
    <property type="match status" value="1"/>
</dbReference>
<comment type="similarity">
    <text evidence="2">Belongs to the CDP-glycerol glycerophosphotransferase family.</text>
</comment>
<gene>
    <name evidence="7" type="ORF">SAMN05421737_102215</name>
</gene>
<dbReference type="EMBL" id="FMYM01000002">
    <property type="protein sequence ID" value="SDB87701.1"/>
    <property type="molecule type" value="Genomic_DNA"/>
</dbReference>
<keyword evidence="5" id="KW-0777">Teichoic acid biosynthesis</keyword>
<dbReference type="InterPro" id="IPR043148">
    <property type="entry name" value="TagF_C"/>
</dbReference>
<protein>
    <submittedName>
        <fullName evidence="7">CDP-glycerol glycerophosphotransferase</fullName>
    </submittedName>
</protein>